<dbReference type="RefSeq" id="WP_314510184.1">
    <property type="nucleotide sequence ID" value="NZ_JASJOU010000002.1"/>
</dbReference>
<name>A0AAE3R031_9BACT</name>
<proteinExistence type="predicted"/>
<sequence>MSIAELIDAEYQQTQTTRMAQSLFDIISDTQYEMEDVLIMQVEEFEQNFNIKMVNG</sequence>
<accession>A0AAE3R031</accession>
<evidence type="ECO:0000313" key="2">
    <source>
        <dbReference type="Proteomes" id="UP001232063"/>
    </source>
</evidence>
<organism evidence="1 2">
    <name type="scientific">Xanthocytophaga agilis</name>
    <dbReference type="NCBI Taxonomy" id="3048010"/>
    <lineage>
        <taxon>Bacteria</taxon>
        <taxon>Pseudomonadati</taxon>
        <taxon>Bacteroidota</taxon>
        <taxon>Cytophagia</taxon>
        <taxon>Cytophagales</taxon>
        <taxon>Rhodocytophagaceae</taxon>
        <taxon>Xanthocytophaga</taxon>
    </lineage>
</organism>
<protein>
    <submittedName>
        <fullName evidence="1">Uncharacterized protein</fullName>
    </submittedName>
</protein>
<keyword evidence="2" id="KW-1185">Reference proteome</keyword>
<gene>
    <name evidence="1" type="ORF">QNI22_08385</name>
</gene>
<dbReference type="Proteomes" id="UP001232063">
    <property type="component" value="Unassembled WGS sequence"/>
</dbReference>
<comment type="caution">
    <text evidence="1">The sequence shown here is derived from an EMBL/GenBank/DDBJ whole genome shotgun (WGS) entry which is preliminary data.</text>
</comment>
<reference evidence="1" key="1">
    <citation type="submission" date="2023-05" db="EMBL/GenBank/DDBJ databases">
        <authorList>
            <person name="Zhang X."/>
        </authorList>
    </citation>
    <scope>NUCLEOTIDE SEQUENCE</scope>
    <source>
        <strain evidence="1">BD1B2-1</strain>
    </source>
</reference>
<evidence type="ECO:0000313" key="1">
    <source>
        <dbReference type="EMBL" id="MDJ1500660.1"/>
    </source>
</evidence>
<dbReference type="EMBL" id="JASJOU010000002">
    <property type="protein sequence ID" value="MDJ1500660.1"/>
    <property type="molecule type" value="Genomic_DNA"/>
</dbReference>
<dbReference type="AlphaFoldDB" id="A0AAE3R031"/>